<dbReference type="PANTHER" id="PTHR45138:SF9">
    <property type="entry name" value="DIGUANYLATE CYCLASE DGCM-RELATED"/>
    <property type="match status" value="1"/>
</dbReference>
<organism evidence="5 6">
    <name type="scientific">Planctopirus hydrillae</name>
    <dbReference type="NCBI Taxonomy" id="1841610"/>
    <lineage>
        <taxon>Bacteria</taxon>
        <taxon>Pseudomonadati</taxon>
        <taxon>Planctomycetota</taxon>
        <taxon>Planctomycetia</taxon>
        <taxon>Planctomycetales</taxon>
        <taxon>Planctomycetaceae</taxon>
        <taxon>Planctopirus</taxon>
    </lineage>
</organism>
<dbReference type="PROSITE" id="PS50887">
    <property type="entry name" value="GGDEF"/>
    <property type="match status" value="1"/>
</dbReference>
<dbReference type="InterPro" id="IPR043128">
    <property type="entry name" value="Rev_trsase/Diguanyl_cyclase"/>
</dbReference>
<protein>
    <recommendedName>
        <fullName evidence="1">diguanylate cyclase</fullName>
        <ecNumber evidence="1">2.7.7.65</ecNumber>
    </recommendedName>
</protein>
<comment type="caution">
    <text evidence="5">The sequence shown here is derived from an EMBL/GenBank/DDBJ whole genome shotgun (WGS) entry which is preliminary data.</text>
</comment>
<dbReference type="InterPro" id="IPR050469">
    <property type="entry name" value="Diguanylate_Cyclase"/>
</dbReference>
<dbReference type="Gene3D" id="1.10.3210.10">
    <property type="entry name" value="Hypothetical protein af1432"/>
    <property type="match status" value="1"/>
</dbReference>
<dbReference type="OrthoDB" id="9759601at2"/>
<dbReference type="Pfam" id="PF13487">
    <property type="entry name" value="HD_5"/>
    <property type="match status" value="1"/>
</dbReference>
<dbReference type="GO" id="GO:1902201">
    <property type="term" value="P:negative regulation of bacterial-type flagellum-dependent cell motility"/>
    <property type="evidence" value="ECO:0007669"/>
    <property type="project" value="TreeGrafter"/>
</dbReference>
<dbReference type="GO" id="GO:0005886">
    <property type="term" value="C:plasma membrane"/>
    <property type="evidence" value="ECO:0007669"/>
    <property type="project" value="TreeGrafter"/>
</dbReference>
<reference evidence="5 6" key="1">
    <citation type="submission" date="2016-05" db="EMBL/GenBank/DDBJ databases">
        <title>Genomic and physiological characterization of Planctopirus sp. isolated from fresh water lake.</title>
        <authorList>
            <person name="Subhash Y."/>
            <person name="Ramana C."/>
        </authorList>
    </citation>
    <scope>NUCLEOTIDE SEQUENCE [LARGE SCALE GENOMIC DNA]</scope>
    <source>
        <strain evidence="5 6">JC280</strain>
    </source>
</reference>
<keyword evidence="6" id="KW-1185">Reference proteome</keyword>
<gene>
    <name evidence="5" type="ORF">A6X21_15215</name>
</gene>
<dbReference type="InterPro" id="IPR000160">
    <property type="entry name" value="GGDEF_dom"/>
</dbReference>
<dbReference type="AlphaFoldDB" id="A0A1C3E3T0"/>
<dbReference type="EMBL" id="LYDR01000159">
    <property type="protein sequence ID" value="ODA27895.1"/>
    <property type="molecule type" value="Genomic_DNA"/>
</dbReference>
<evidence type="ECO:0000313" key="6">
    <source>
        <dbReference type="Proteomes" id="UP000094828"/>
    </source>
</evidence>
<dbReference type="GO" id="GO:0052621">
    <property type="term" value="F:diguanylate cyclase activity"/>
    <property type="evidence" value="ECO:0007669"/>
    <property type="project" value="UniProtKB-EC"/>
</dbReference>
<dbReference type="InterPro" id="IPR035965">
    <property type="entry name" value="PAS-like_dom_sf"/>
</dbReference>
<evidence type="ECO:0000259" key="4">
    <source>
        <dbReference type="PROSITE" id="PS51832"/>
    </source>
</evidence>
<feature type="domain" description="GGDEF" evidence="3">
    <location>
        <begin position="449"/>
        <end position="580"/>
    </location>
</feature>
<evidence type="ECO:0000259" key="3">
    <source>
        <dbReference type="PROSITE" id="PS50887"/>
    </source>
</evidence>
<dbReference type="Pfam" id="PF00990">
    <property type="entry name" value="GGDEF"/>
    <property type="match status" value="1"/>
</dbReference>
<dbReference type="EC" id="2.7.7.65" evidence="1"/>
<proteinExistence type="predicted"/>
<evidence type="ECO:0000256" key="1">
    <source>
        <dbReference type="ARBA" id="ARBA00012528"/>
    </source>
</evidence>
<dbReference type="InterPro" id="IPR037522">
    <property type="entry name" value="HD_GYP_dom"/>
</dbReference>
<dbReference type="PROSITE" id="PS51832">
    <property type="entry name" value="HD_GYP"/>
    <property type="match status" value="1"/>
</dbReference>
<evidence type="ECO:0000313" key="5">
    <source>
        <dbReference type="EMBL" id="ODA27895.1"/>
    </source>
</evidence>
<dbReference type="InterPro" id="IPR003607">
    <property type="entry name" value="HD/PDEase_dom"/>
</dbReference>
<sequence length="728" mass="81228">MTLTSDSAVLDLVTSAGNGDVVPYTSYPLDSSRVLLGLVNLVRRAERDTAPERADANLCGLISPRVFRSLLNSLLFRDPATLRHSQRVGRLATGLAKYLGWEDRNLRAIQIAALLHDLGKVGVPDSILFKPARLNSDELRLMTKSYLIGVDLLEMCRVDPLIIRIITDSHHRYSREPGGNATFSDIHQGARILVVADAYESLSNDQVFRRAKAHDEILKLLNENAGTQFDGNIVSALQRWIHTYGPPALDGTMNDDDSLIHYYQPASDAELAEAANFSHLFSYLQTLDELYDGFSIIDCSRRMLVWNRGAVKTHRRPAREVLNTIWKPQVFGYADDRGVPLATSQCPLEAIFATGSSYAATLNMTDGEGAPVSVELQAFPLIDRNQRLQAVAEIYRRTERDETSHVSPEVHALKMMASRDALTRVANRGELDSQIEQLLKKYNSESQSEVFSVIFVDADHFKSINDKHGHTVGDQVLVELARLLQHESYSGEIIGRYGGEEFIVLCPATDLELAVRKSERFRMSIQSMRFADYPSLRITASFGVSQVVNGDTVATLVERADKALYQAKQTGRNRTCHLMTTDSRRSAHRFSTDEEEDPLRLIQRFYIGVGQSVVPKMAGFVEAHRAKLLVVEPGRVKMQCGQGTIFGMWGWTNSTRPVILEIVLPELVEEQRGHASRRGPNSPEAICVTIQPKGRPNSQAIFQNRAKLLMQDLKSYLVPCDRQPGIGG</sequence>
<dbReference type="InterPro" id="IPR029787">
    <property type="entry name" value="Nucleotide_cyclase"/>
</dbReference>
<dbReference type="PANTHER" id="PTHR45138">
    <property type="entry name" value="REGULATORY COMPONENTS OF SENSORY TRANSDUCTION SYSTEM"/>
    <property type="match status" value="1"/>
</dbReference>
<dbReference type="Gene3D" id="3.30.70.270">
    <property type="match status" value="1"/>
</dbReference>
<dbReference type="SUPFAM" id="SSF55073">
    <property type="entry name" value="Nucleotide cyclase"/>
    <property type="match status" value="1"/>
</dbReference>
<dbReference type="CDD" id="cd00077">
    <property type="entry name" value="HDc"/>
    <property type="match status" value="1"/>
</dbReference>
<dbReference type="STRING" id="1841610.A6X21_15215"/>
<dbReference type="CDD" id="cd01949">
    <property type="entry name" value="GGDEF"/>
    <property type="match status" value="1"/>
</dbReference>
<dbReference type="NCBIfam" id="TIGR00254">
    <property type="entry name" value="GGDEF"/>
    <property type="match status" value="1"/>
</dbReference>
<dbReference type="GO" id="GO:0043709">
    <property type="term" value="P:cell adhesion involved in single-species biofilm formation"/>
    <property type="evidence" value="ECO:0007669"/>
    <property type="project" value="TreeGrafter"/>
</dbReference>
<evidence type="ECO:0000256" key="2">
    <source>
        <dbReference type="ARBA" id="ARBA00034247"/>
    </source>
</evidence>
<name>A0A1C3E3T0_9PLAN</name>
<dbReference type="SMART" id="SM00267">
    <property type="entry name" value="GGDEF"/>
    <property type="match status" value="1"/>
</dbReference>
<dbReference type="FunFam" id="3.30.70.270:FF:000001">
    <property type="entry name" value="Diguanylate cyclase domain protein"/>
    <property type="match status" value="1"/>
</dbReference>
<comment type="catalytic activity">
    <reaction evidence="2">
        <text>2 GTP = 3',3'-c-di-GMP + 2 diphosphate</text>
        <dbReference type="Rhea" id="RHEA:24898"/>
        <dbReference type="ChEBI" id="CHEBI:33019"/>
        <dbReference type="ChEBI" id="CHEBI:37565"/>
        <dbReference type="ChEBI" id="CHEBI:58805"/>
        <dbReference type="EC" id="2.7.7.65"/>
    </reaction>
</comment>
<feature type="domain" description="HD-GYP" evidence="4">
    <location>
        <begin position="59"/>
        <end position="253"/>
    </location>
</feature>
<accession>A0A1C3E3T0</accession>
<dbReference type="SUPFAM" id="SSF109604">
    <property type="entry name" value="HD-domain/PDEase-like"/>
    <property type="match status" value="1"/>
</dbReference>
<dbReference type="RefSeq" id="WP_068853521.1">
    <property type="nucleotide sequence ID" value="NZ_LYDR01000159.1"/>
</dbReference>
<dbReference type="SMART" id="SM00471">
    <property type="entry name" value="HDc"/>
    <property type="match status" value="1"/>
</dbReference>
<dbReference type="Proteomes" id="UP000094828">
    <property type="component" value="Unassembled WGS sequence"/>
</dbReference>
<dbReference type="SUPFAM" id="SSF55785">
    <property type="entry name" value="PYP-like sensor domain (PAS domain)"/>
    <property type="match status" value="1"/>
</dbReference>